<dbReference type="SMART" id="SM00448">
    <property type="entry name" value="REC"/>
    <property type="match status" value="1"/>
</dbReference>
<dbReference type="EMBL" id="BMJV01000001">
    <property type="protein sequence ID" value="GGG61132.1"/>
    <property type="molecule type" value="Genomic_DNA"/>
</dbReference>
<dbReference type="Gene3D" id="3.40.50.2300">
    <property type="match status" value="1"/>
</dbReference>
<evidence type="ECO:0000256" key="1">
    <source>
        <dbReference type="ARBA" id="ARBA00022553"/>
    </source>
</evidence>
<keyword evidence="5" id="KW-1185">Reference proteome</keyword>
<evidence type="ECO:0000259" key="3">
    <source>
        <dbReference type="PROSITE" id="PS50110"/>
    </source>
</evidence>
<gene>
    <name evidence="4" type="ORF">GCM10011415_03980</name>
</gene>
<dbReference type="SUPFAM" id="SSF52172">
    <property type="entry name" value="CheY-like"/>
    <property type="match status" value="1"/>
</dbReference>
<dbReference type="AlphaFoldDB" id="A0A8J2ZGR4"/>
<dbReference type="PANTHER" id="PTHR44591">
    <property type="entry name" value="STRESS RESPONSE REGULATOR PROTEIN 1"/>
    <property type="match status" value="1"/>
</dbReference>
<dbReference type="InterPro" id="IPR001789">
    <property type="entry name" value="Sig_transdc_resp-reg_receiver"/>
</dbReference>
<dbReference type="PROSITE" id="PS50110">
    <property type="entry name" value="RESPONSE_REGULATORY"/>
    <property type="match status" value="1"/>
</dbReference>
<proteinExistence type="predicted"/>
<dbReference type="GO" id="GO:0000160">
    <property type="term" value="P:phosphorelay signal transduction system"/>
    <property type="evidence" value="ECO:0007669"/>
    <property type="project" value="InterPro"/>
</dbReference>
<dbReference type="Proteomes" id="UP000617145">
    <property type="component" value="Unassembled WGS sequence"/>
</dbReference>
<organism evidence="4 5">
    <name type="scientific">Salipiger pallidus</name>
    <dbReference type="NCBI Taxonomy" id="1775170"/>
    <lineage>
        <taxon>Bacteria</taxon>
        <taxon>Pseudomonadati</taxon>
        <taxon>Pseudomonadota</taxon>
        <taxon>Alphaproteobacteria</taxon>
        <taxon>Rhodobacterales</taxon>
        <taxon>Roseobacteraceae</taxon>
        <taxon>Salipiger</taxon>
    </lineage>
</organism>
<evidence type="ECO:0000256" key="2">
    <source>
        <dbReference type="PROSITE-ProRule" id="PRU00169"/>
    </source>
</evidence>
<dbReference type="InterPro" id="IPR011006">
    <property type="entry name" value="CheY-like_superfamily"/>
</dbReference>
<dbReference type="Pfam" id="PF00072">
    <property type="entry name" value="Response_reg"/>
    <property type="match status" value="1"/>
</dbReference>
<name>A0A8J2ZGR4_9RHOB</name>
<dbReference type="PANTHER" id="PTHR44591:SF3">
    <property type="entry name" value="RESPONSE REGULATORY DOMAIN-CONTAINING PROTEIN"/>
    <property type="match status" value="1"/>
</dbReference>
<dbReference type="InterPro" id="IPR050595">
    <property type="entry name" value="Bact_response_regulator"/>
</dbReference>
<comment type="caution">
    <text evidence="4">The sequence shown here is derived from an EMBL/GenBank/DDBJ whole genome shotgun (WGS) entry which is preliminary data.</text>
</comment>
<protein>
    <submittedName>
        <fullName evidence="4">Response regulator</fullName>
    </submittedName>
</protein>
<feature type="domain" description="Response regulatory" evidence="3">
    <location>
        <begin position="7"/>
        <end position="117"/>
    </location>
</feature>
<evidence type="ECO:0000313" key="4">
    <source>
        <dbReference type="EMBL" id="GGG61132.1"/>
    </source>
</evidence>
<accession>A0A8J2ZGR4</accession>
<reference evidence="4" key="1">
    <citation type="journal article" date="2014" name="Int. J. Syst. Evol. Microbiol.">
        <title>Complete genome sequence of Corynebacterium casei LMG S-19264T (=DSM 44701T), isolated from a smear-ripened cheese.</title>
        <authorList>
            <consortium name="US DOE Joint Genome Institute (JGI-PGF)"/>
            <person name="Walter F."/>
            <person name="Albersmeier A."/>
            <person name="Kalinowski J."/>
            <person name="Ruckert C."/>
        </authorList>
    </citation>
    <scope>NUCLEOTIDE SEQUENCE</scope>
    <source>
        <strain evidence="4">CGMCC 1.15762</strain>
    </source>
</reference>
<keyword evidence="1 2" id="KW-0597">Phosphoprotein</keyword>
<feature type="modified residue" description="4-aspartylphosphate" evidence="2">
    <location>
        <position position="57"/>
    </location>
</feature>
<sequence length="117" mass="12747">MTCHPLDILLVEDEVIIRMDLAFSLSDMGHRVVEAGNVAEALEVFENAERMDVLITDIDMPGPLKGLALAAEVRRRSEHCRIIVMSGRPVPDVGALPVGGVFVEKPLEVDDLARAMA</sequence>
<dbReference type="RefSeq" id="WP_188788297.1">
    <property type="nucleotide sequence ID" value="NZ_BMJV01000001.1"/>
</dbReference>
<reference evidence="4" key="2">
    <citation type="submission" date="2020-09" db="EMBL/GenBank/DDBJ databases">
        <authorList>
            <person name="Sun Q."/>
            <person name="Zhou Y."/>
        </authorList>
    </citation>
    <scope>NUCLEOTIDE SEQUENCE</scope>
    <source>
        <strain evidence="4">CGMCC 1.15762</strain>
    </source>
</reference>
<evidence type="ECO:0000313" key="5">
    <source>
        <dbReference type="Proteomes" id="UP000617145"/>
    </source>
</evidence>